<accession>A0ABR9AY00</accession>
<gene>
    <name evidence="1" type="ORF">IFO66_09320</name>
</gene>
<evidence type="ECO:0000313" key="2">
    <source>
        <dbReference type="Proteomes" id="UP000634529"/>
    </source>
</evidence>
<comment type="caution">
    <text evidence="1">The sequence shown here is derived from an EMBL/GenBank/DDBJ whole genome shotgun (WGS) entry which is preliminary data.</text>
</comment>
<protein>
    <recommendedName>
        <fullName evidence="3">Restriction endonuclease</fullName>
    </recommendedName>
</protein>
<evidence type="ECO:0000313" key="1">
    <source>
        <dbReference type="EMBL" id="MBD8498514.1"/>
    </source>
</evidence>
<dbReference type="EMBL" id="JACYTN010000004">
    <property type="protein sequence ID" value="MBD8498514.1"/>
    <property type="molecule type" value="Genomic_DNA"/>
</dbReference>
<proteinExistence type="predicted"/>
<sequence>MIDLSLLRQAMDQNLEFKVKEAFEGKQQLNISYLTSFMAELYKYHPPEKVKWKFKCILTTEEINYSKGKIVHRAELFRDFSSSMCILLISNDKCLVSGLDDHTFDETKAVIYTYENGVEIFKANGKIIEVPNPDSASISIFAKPTFKDLDEALWIYYNKRAKTSICTKLRECWISSDRLRFKAGPEHIMRDSLYYFLDTGLRGSPIVKREQNVDDTDPVDIKVSWSWSNASALIEVKWLGKSFDPNSKKQTKDFSQARAIDGAQQLQNYLKVSNEENPEIYFKGYLVLFDGRRRGLGTSFTTVPKSDQAWYYKEKEIPYPESVQNDSHLQSYRFYLEPTAVAEG</sequence>
<dbReference type="RefSeq" id="WP_192024892.1">
    <property type="nucleotide sequence ID" value="NZ_JACYTN010000004.1"/>
</dbReference>
<name>A0ABR9AY00_9BACL</name>
<organism evidence="1 2">
    <name type="scientific">Paenibacillus arenosi</name>
    <dbReference type="NCBI Taxonomy" id="2774142"/>
    <lineage>
        <taxon>Bacteria</taxon>
        <taxon>Bacillati</taxon>
        <taxon>Bacillota</taxon>
        <taxon>Bacilli</taxon>
        <taxon>Bacillales</taxon>
        <taxon>Paenibacillaceae</taxon>
        <taxon>Paenibacillus</taxon>
    </lineage>
</organism>
<evidence type="ECO:0008006" key="3">
    <source>
        <dbReference type="Google" id="ProtNLM"/>
    </source>
</evidence>
<reference evidence="1 2" key="1">
    <citation type="submission" date="2020-09" db="EMBL/GenBank/DDBJ databases">
        <title>Paenibacillus sp. CAU 1523 isolated from sand of Haeundae Beach.</title>
        <authorList>
            <person name="Kim W."/>
        </authorList>
    </citation>
    <scope>NUCLEOTIDE SEQUENCE [LARGE SCALE GENOMIC DNA]</scope>
    <source>
        <strain evidence="1 2">CAU 1523</strain>
    </source>
</reference>
<keyword evidence="2" id="KW-1185">Reference proteome</keyword>
<dbReference type="Proteomes" id="UP000634529">
    <property type="component" value="Unassembled WGS sequence"/>
</dbReference>